<proteinExistence type="predicted"/>
<feature type="region of interest" description="Disordered" evidence="1">
    <location>
        <begin position="28"/>
        <end position="83"/>
    </location>
</feature>
<protein>
    <submittedName>
        <fullName evidence="2">Transcriptional activator hap3</fullName>
    </submittedName>
</protein>
<dbReference type="InterPro" id="IPR009072">
    <property type="entry name" value="Histone-fold"/>
</dbReference>
<accession>A0ABR2VZ13</accession>
<evidence type="ECO:0000313" key="3">
    <source>
        <dbReference type="Proteomes" id="UP001479436"/>
    </source>
</evidence>
<dbReference type="Gene3D" id="1.10.20.10">
    <property type="entry name" value="Histone, subunit A"/>
    <property type="match status" value="1"/>
</dbReference>
<evidence type="ECO:0000256" key="1">
    <source>
        <dbReference type="SAM" id="MobiDB-lite"/>
    </source>
</evidence>
<evidence type="ECO:0000313" key="2">
    <source>
        <dbReference type="EMBL" id="KAK9709921.1"/>
    </source>
</evidence>
<keyword evidence="3" id="KW-1185">Reference proteome</keyword>
<name>A0ABR2VZ13_9FUNG</name>
<comment type="caution">
    <text evidence="2">The sequence shown here is derived from an EMBL/GenBank/DDBJ whole genome shotgun (WGS) entry which is preliminary data.</text>
</comment>
<sequence length="83" mass="9616">MQSLGFENYAEVLKVYLSKYRETIKVDKGSGNYKDEDGGETSGVLFQQPPDLQQQHHMHPQHPQYPQPNYYANATYPPQSHDF</sequence>
<reference evidence="2 3" key="1">
    <citation type="submission" date="2023-04" db="EMBL/GenBank/DDBJ databases">
        <title>Genome of Basidiobolus ranarum AG-B5.</title>
        <authorList>
            <person name="Stajich J.E."/>
            <person name="Carter-House D."/>
            <person name="Gryganskyi A."/>
        </authorList>
    </citation>
    <scope>NUCLEOTIDE SEQUENCE [LARGE SCALE GENOMIC DNA]</scope>
    <source>
        <strain evidence="2 3">AG-B5</strain>
    </source>
</reference>
<organism evidence="2 3">
    <name type="scientific">Basidiobolus ranarum</name>
    <dbReference type="NCBI Taxonomy" id="34480"/>
    <lineage>
        <taxon>Eukaryota</taxon>
        <taxon>Fungi</taxon>
        <taxon>Fungi incertae sedis</taxon>
        <taxon>Zoopagomycota</taxon>
        <taxon>Entomophthoromycotina</taxon>
        <taxon>Basidiobolomycetes</taxon>
        <taxon>Basidiobolales</taxon>
        <taxon>Basidiobolaceae</taxon>
        <taxon>Basidiobolus</taxon>
    </lineage>
</organism>
<dbReference type="EMBL" id="JASJQH010007374">
    <property type="protein sequence ID" value="KAK9709921.1"/>
    <property type="molecule type" value="Genomic_DNA"/>
</dbReference>
<gene>
    <name evidence="2" type="primary">HAP3_2</name>
    <name evidence="2" type="ORF">K7432_008737</name>
</gene>
<dbReference type="Proteomes" id="UP001479436">
    <property type="component" value="Unassembled WGS sequence"/>
</dbReference>
<feature type="compositionally biased region" description="Low complexity" evidence="1">
    <location>
        <begin position="47"/>
        <end position="68"/>
    </location>
</feature>
<feature type="compositionally biased region" description="Polar residues" evidence="1">
    <location>
        <begin position="70"/>
        <end position="83"/>
    </location>
</feature>